<keyword evidence="1" id="KW-1185">Reference proteome</keyword>
<reference evidence="2" key="1">
    <citation type="submission" date="2022-11" db="UniProtKB">
        <authorList>
            <consortium name="WormBaseParasite"/>
        </authorList>
    </citation>
    <scope>IDENTIFICATION</scope>
</reference>
<sequence length="75" mass="8748">MHGFCTSVVTIRFYNIDRAPKRLWNRFHHLEYHLNQIDSQISRELNSNIYIDNLIIGTTSLDPACSIYHETPGAE</sequence>
<proteinExistence type="predicted"/>
<accession>A0A915J765</accession>
<dbReference type="WBParaSite" id="nRc.2.0.1.t21599-RA">
    <property type="protein sequence ID" value="nRc.2.0.1.t21599-RA"/>
    <property type="gene ID" value="nRc.2.0.1.g21599"/>
</dbReference>
<evidence type="ECO:0000313" key="1">
    <source>
        <dbReference type="Proteomes" id="UP000887565"/>
    </source>
</evidence>
<dbReference type="Proteomes" id="UP000887565">
    <property type="component" value="Unplaced"/>
</dbReference>
<name>A0A915J765_ROMCU</name>
<evidence type="ECO:0000313" key="2">
    <source>
        <dbReference type="WBParaSite" id="nRc.2.0.1.t21599-RA"/>
    </source>
</evidence>
<dbReference type="AlphaFoldDB" id="A0A915J765"/>
<organism evidence="1 2">
    <name type="scientific">Romanomermis culicivorax</name>
    <name type="common">Nematode worm</name>
    <dbReference type="NCBI Taxonomy" id="13658"/>
    <lineage>
        <taxon>Eukaryota</taxon>
        <taxon>Metazoa</taxon>
        <taxon>Ecdysozoa</taxon>
        <taxon>Nematoda</taxon>
        <taxon>Enoplea</taxon>
        <taxon>Dorylaimia</taxon>
        <taxon>Mermithida</taxon>
        <taxon>Mermithoidea</taxon>
        <taxon>Mermithidae</taxon>
        <taxon>Romanomermis</taxon>
    </lineage>
</organism>
<protein>
    <submittedName>
        <fullName evidence="2">Uncharacterized protein</fullName>
    </submittedName>
</protein>